<dbReference type="InterPro" id="IPR021409">
    <property type="entry name" value="DUF3047"/>
</dbReference>
<keyword evidence="3" id="KW-1185">Reference proteome</keyword>
<dbReference type="Proteomes" id="UP001596422">
    <property type="component" value="Unassembled WGS sequence"/>
</dbReference>
<dbReference type="EMBL" id="JBHSWE010000001">
    <property type="protein sequence ID" value="MFC6673115.1"/>
    <property type="molecule type" value="Genomic_DNA"/>
</dbReference>
<evidence type="ECO:0000313" key="3">
    <source>
        <dbReference type="Proteomes" id="UP001596422"/>
    </source>
</evidence>
<accession>A0ABW2A6F6</accession>
<organism evidence="2 3">
    <name type="scientific">Marinobacterium aestuariivivens</name>
    <dbReference type="NCBI Taxonomy" id="1698799"/>
    <lineage>
        <taxon>Bacteria</taxon>
        <taxon>Pseudomonadati</taxon>
        <taxon>Pseudomonadota</taxon>
        <taxon>Gammaproteobacteria</taxon>
        <taxon>Oceanospirillales</taxon>
        <taxon>Oceanospirillaceae</taxon>
        <taxon>Marinobacterium</taxon>
    </lineage>
</organism>
<feature type="signal peptide" evidence="1">
    <location>
        <begin position="1"/>
        <end position="19"/>
    </location>
</feature>
<sequence>MKTRLLPLPLLLLALHTGAETVEVGRFSAADLEGWHSKSFVGHSRYELRRDAGQLVLHASSRSAASGLYREIEIDLDRTPLLAWSWKVANLIDTPDERSKAGDDYPARIYVVFSGGLAFWRTRAINYVWSSRQPAGSEWPNAFAANARMIAVRGGSADVGQWVHECRDVRADYRRLFAAEPGPVDAVALMTDTDNTGLEASAWYGDIRFESDDGDCP</sequence>
<gene>
    <name evidence="2" type="ORF">ACFQDL_25765</name>
</gene>
<reference evidence="3" key="1">
    <citation type="journal article" date="2019" name="Int. J. Syst. Evol. Microbiol.">
        <title>The Global Catalogue of Microorganisms (GCM) 10K type strain sequencing project: providing services to taxonomists for standard genome sequencing and annotation.</title>
        <authorList>
            <consortium name="The Broad Institute Genomics Platform"/>
            <consortium name="The Broad Institute Genome Sequencing Center for Infectious Disease"/>
            <person name="Wu L."/>
            <person name="Ma J."/>
        </authorList>
    </citation>
    <scope>NUCLEOTIDE SEQUENCE [LARGE SCALE GENOMIC DNA]</scope>
    <source>
        <strain evidence="3">NBRC 111756</strain>
    </source>
</reference>
<comment type="caution">
    <text evidence="2">The sequence shown here is derived from an EMBL/GenBank/DDBJ whole genome shotgun (WGS) entry which is preliminary data.</text>
</comment>
<protein>
    <submittedName>
        <fullName evidence="2">DUF3047 domain-containing protein</fullName>
    </submittedName>
</protein>
<dbReference type="RefSeq" id="WP_379911507.1">
    <property type="nucleotide sequence ID" value="NZ_JBHSWE010000001.1"/>
</dbReference>
<evidence type="ECO:0000313" key="2">
    <source>
        <dbReference type="EMBL" id="MFC6673115.1"/>
    </source>
</evidence>
<proteinExistence type="predicted"/>
<dbReference type="Pfam" id="PF11249">
    <property type="entry name" value="DUF3047"/>
    <property type="match status" value="1"/>
</dbReference>
<name>A0ABW2A6F6_9GAMM</name>
<evidence type="ECO:0000256" key="1">
    <source>
        <dbReference type="SAM" id="SignalP"/>
    </source>
</evidence>
<keyword evidence="1" id="KW-0732">Signal</keyword>
<feature type="chain" id="PRO_5045142697" evidence="1">
    <location>
        <begin position="20"/>
        <end position="217"/>
    </location>
</feature>